<dbReference type="AlphaFoldDB" id="A0A4R6QQ55"/>
<keyword evidence="2" id="KW-1185">Reference proteome</keyword>
<name>A0A4R6QQ55_9BURK</name>
<dbReference type="Proteomes" id="UP000295361">
    <property type="component" value="Unassembled WGS sequence"/>
</dbReference>
<comment type="caution">
    <text evidence="1">The sequence shown here is derived from an EMBL/GenBank/DDBJ whole genome shotgun (WGS) entry which is preliminary data.</text>
</comment>
<organism evidence="1 2">
    <name type="scientific">Roseateles toxinivorans</name>
    <dbReference type="NCBI Taxonomy" id="270368"/>
    <lineage>
        <taxon>Bacteria</taxon>
        <taxon>Pseudomonadati</taxon>
        <taxon>Pseudomonadota</taxon>
        <taxon>Betaproteobacteria</taxon>
        <taxon>Burkholderiales</taxon>
        <taxon>Sphaerotilaceae</taxon>
        <taxon>Roseateles</taxon>
    </lineage>
</organism>
<evidence type="ECO:0000313" key="1">
    <source>
        <dbReference type="EMBL" id="TDP72843.1"/>
    </source>
</evidence>
<proteinExistence type="predicted"/>
<evidence type="ECO:0000313" key="2">
    <source>
        <dbReference type="Proteomes" id="UP000295361"/>
    </source>
</evidence>
<dbReference type="InParanoid" id="A0A4R6QQ55"/>
<gene>
    <name evidence="1" type="ORF">DES47_102589</name>
</gene>
<protein>
    <submittedName>
        <fullName evidence="1">Uncharacterized protein</fullName>
    </submittedName>
</protein>
<accession>A0A4R6QQ55</accession>
<dbReference type="EMBL" id="SNXS01000002">
    <property type="protein sequence ID" value="TDP72843.1"/>
    <property type="molecule type" value="Genomic_DNA"/>
</dbReference>
<sequence length="52" mass="5918">MEGRGKFMRHVMLRPEVDIDAAALKALVAMASADVQARLRMEQRIKGHEQVR</sequence>
<reference evidence="1 2" key="1">
    <citation type="submission" date="2019-03" db="EMBL/GenBank/DDBJ databases">
        <title>Genomic Encyclopedia of Type Strains, Phase IV (KMG-IV): sequencing the most valuable type-strain genomes for metagenomic binning, comparative biology and taxonomic classification.</title>
        <authorList>
            <person name="Goeker M."/>
        </authorList>
    </citation>
    <scope>NUCLEOTIDE SEQUENCE [LARGE SCALE GENOMIC DNA]</scope>
    <source>
        <strain evidence="1 2">DSM 16998</strain>
    </source>
</reference>